<accession>A0A934S9U5</accession>
<keyword evidence="2" id="KW-1185">Reference proteome</keyword>
<dbReference type="AlphaFoldDB" id="A0A934S9U5"/>
<dbReference type="Pfam" id="PF20001">
    <property type="entry name" value="DUF6428"/>
    <property type="match status" value="1"/>
</dbReference>
<gene>
    <name evidence="1" type="ORF">JIN85_07720</name>
</gene>
<organism evidence="1 2">
    <name type="scientific">Luteolibacter pohnpeiensis</name>
    <dbReference type="NCBI Taxonomy" id="454153"/>
    <lineage>
        <taxon>Bacteria</taxon>
        <taxon>Pseudomonadati</taxon>
        <taxon>Verrucomicrobiota</taxon>
        <taxon>Verrucomicrobiia</taxon>
        <taxon>Verrucomicrobiales</taxon>
        <taxon>Verrucomicrobiaceae</taxon>
        <taxon>Luteolibacter</taxon>
    </lineage>
</organism>
<evidence type="ECO:0000313" key="2">
    <source>
        <dbReference type="Proteomes" id="UP000603141"/>
    </source>
</evidence>
<dbReference type="RefSeq" id="WP_200269300.1">
    <property type="nucleotide sequence ID" value="NZ_JAENIJ010000009.1"/>
</dbReference>
<evidence type="ECO:0000313" key="1">
    <source>
        <dbReference type="EMBL" id="MBK1882297.1"/>
    </source>
</evidence>
<comment type="caution">
    <text evidence="1">The sequence shown here is derived from an EMBL/GenBank/DDBJ whole genome shotgun (WGS) entry which is preliminary data.</text>
</comment>
<dbReference type="InterPro" id="IPR045534">
    <property type="entry name" value="DUF6428"/>
</dbReference>
<dbReference type="EMBL" id="JAENIJ010000009">
    <property type="protein sequence ID" value="MBK1882297.1"/>
    <property type="molecule type" value="Genomic_DNA"/>
</dbReference>
<protein>
    <submittedName>
        <fullName evidence="1">Uncharacterized protein</fullName>
    </submittedName>
</protein>
<proteinExistence type="predicted"/>
<name>A0A934S9U5_9BACT</name>
<dbReference type="Proteomes" id="UP000603141">
    <property type="component" value="Unassembled WGS sequence"/>
</dbReference>
<reference evidence="1" key="1">
    <citation type="submission" date="2021-01" db="EMBL/GenBank/DDBJ databases">
        <title>Modified the classification status of verrucomicrobia.</title>
        <authorList>
            <person name="Feng X."/>
        </authorList>
    </citation>
    <scope>NUCLEOTIDE SEQUENCE</scope>
    <source>
        <strain evidence="1">KCTC 22041</strain>
    </source>
</reference>
<sequence length="162" mass="17439">MILSELKSLLSSHADRAFRISLPDGSAVPVSFHVTEVGRVQKTFLDCGGKLRETVTCQLQIWVGPDFEHRLETGKMASILNLASAYLPDESIPVEIEYENEVISQYTISSHELTDEAVVLKLANKHTECLAPELCGLPPGLPPLPGSRKSSSGSCCGPAGCC</sequence>